<sequence>MHRSSAKITPDQLSALLLPMLELNWNVAIPVTGNSMYPLWKHGRDEVVLTKCDPYALKKGDIVLYRRSTGQMVLHRIVKVRPDSYDMCGDAQSQIESKLPQKNVMAVVTSFTRKGREYSCGQFRYRVYASVWMWILRLRRIGTIRRI</sequence>
<organism evidence="1 2">
    <name type="scientific">Paenibacillus konkukensis</name>
    <dbReference type="NCBI Taxonomy" id="2020716"/>
    <lineage>
        <taxon>Bacteria</taxon>
        <taxon>Bacillati</taxon>
        <taxon>Bacillota</taxon>
        <taxon>Bacilli</taxon>
        <taxon>Bacillales</taxon>
        <taxon>Paenibacillaceae</taxon>
        <taxon>Paenibacillus</taxon>
    </lineage>
</organism>
<keyword evidence="2" id="KW-1185">Reference proteome</keyword>
<evidence type="ECO:0008006" key="3">
    <source>
        <dbReference type="Google" id="ProtNLM"/>
    </source>
</evidence>
<dbReference type="InterPro" id="IPR036286">
    <property type="entry name" value="LexA/Signal_pep-like_sf"/>
</dbReference>
<reference evidence="1" key="1">
    <citation type="submission" date="2018-02" db="EMBL/GenBank/DDBJ databases">
        <authorList>
            <person name="Kim S.-K."/>
            <person name="Jung H.-I."/>
            <person name="Lee S.-W."/>
        </authorList>
    </citation>
    <scope>NUCLEOTIDE SEQUENCE</scope>
    <source>
        <strain evidence="1">SK3146</strain>
    </source>
</reference>
<dbReference type="CDD" id="cd06462">
    <property type="entry name" value="Peptidase_S24_S26"/>
    <property type="match status" value="1"/>
</dbReference>
<proteinExistence type="predicted"/>
<accession>A0ABY4RVL5</accession>
<dbReference type="SUPFAM" id="SSF51306">
    <property type="entry name" value="LexA/Signal peptidase"/>
    <property type="match status" value="1"/>
</dbReference>
<dbReference type="EMBL" id="CP027059">
    <property type="protein sequence ID" value="UQZ85820.1"/>
    <property type="molecule type" value="Genomic_DNA"/>
</dbReference>
<dbReference type="Proteomes" id="UP001057134">
    <property type="component" value="Chromosome"/>
</dbReference>
<dbReference type="RefSeq" id="WP_249861412.1">
    <property type="nucleotide sequence ID" value="NZ_CP027059.1"/>
</dbReference>
<name>A0ABY4RVL5_9BACL</name>
<reference evidence="1" key="2">
    <citation type="journal article" date="2021" name="J Anim Sci Technol">
        <title>Complete genome sequence of Paenibacillus konkukensis sp. nov. SK3146 as a potential probiotic strain.</title>
        <authorList>
            <person name="Jung H.I."/>
            <person name="Park S."/>
            <person name="Niu K.M."/>
            <person name="Lee S.W."/>
            <person name="Kothari D."/>
            <person name="Yi K.J."/>
            <person name="Kim S.K."/>
        </authorList>
    </citation>
    <scope>NUCLEOTIDE SEQUENCE</scope>
    <source>
        <strain evidence="1">SK3146</strain>
    </source>
</reference>
<evidence type="ECO:0000313" key="1">
    <source>
        <dbReference type="EMBL" id="UQZ85820.1"/>
    </source>
</evidence>
<evidence type="ECO:0000313" key="2">
    <source>
        <dbReference type="Proteomes" id="UP001057134"/>
    </source>
</evidence>
<gene>
    <name evidence="1" type="ORF">SK3146_05109</name>
</gene>
<protein>
    <recommendedName>
        <fullName evidence="3">Signal peptidase I</fullName>
    </recommendedName>
</protein>